<comment type="caution">
    <text evidence="2">The sequence shown here is derived from an EMBL/GenBank/DDBJ whole genome shotgun (WGS) entry which is preliminary data.</text>
</comment>
<evidence type="ECO:0000256" key="1">
    <source>
        <dbReference type="SAM" id="MobiDB-lite"/>
    </source>
</evidence>
<dbReference type="AlphaFoldDB" id="A0A5N5NLK2"/>
<dbReference type="Proteomes" id="UP000326939">
    <property type="component" value="Chromosome 2"/>
</dbReference>
<sequence length="240" mass="27354">MSSETEEAQDSNGTSTMSIVLYVVRSLHSCGGTAPTPTTVEAYKQTEAQVEEGNASALLPTKPCKTEKNCEFPQARLEEWISTLLLPHQLFEEASSYESVEDHKQTEAQVEESRNAQSLPHPVFKKANNCESVEAHKKTEKKVEECTTTLLLPHQLFQKENDDELVEAHKQTEAHAEKHSRCLLLPHEFSRNQIWLRVREQSHPKPAADPCGRSSFSLYSLERNQSKLFLRLIQFFCYHN</sequence>
<reference evidence="3" key="1">
    <citation type="journal article" date="2019" name="Gigascience">
        <title>De novo genome assembly of the endangered Acer yangbiense, a plant species with extremely small populations endemic to Yunnan Province, China.</title>
        <authorList>
            <person name="Yang J."/>
            <person name="Wariss H.M."/>
            <person name="Tao L."/>
            <person name="Zhang R."/>
            <person name="Yun Q."/>
            <person name="Hollingsworth P."/>
            <person name="Dao Z."/>
            <person name="Luo G."/>
            <person name="Guo H."/>
            <person name="Ma Y."/>
            <person name="Sun W."/>
        </authorList>
    </citation>
    <scope>NUCLEOTIDE SEQUENCE [LARGE SCALE GENOMIC DNA]</scope>
    <source>
        <strain evidence="3">cv. br00</strain>
    </source>
</reference>
<organism evidence="2 3">
    <name type="scientific">Salix brachista</name>
    <dbReference type="NCBI Taxonomy" id="2182728"/>
    <lineage>
        <taxon>Eukaryota</taxon>
        <taxon>Viridiplantae</taxon>
        <taxon>Streptophyta</taxon>
        <taxon>Embryophyta</taxon>
        <taxon>Tracheophyta</taxon>
        <taxon>Spermatophyta</taxon>
        <taxon>Magnoliopsida</taxon>
        <taxon>eudicotyledons</taxon>
        <taxon>Gunneridae</taxon>
        <taxon>Pentapetalae</taxon>
        <taxon>rosids</taxon>
        <taxon>fabids</taxon>
        <taxon>Malpighiales</taxon>
        <taxon>Salicaceae</taxon>
        <taxon>Saliceae</taxon>
        <taxon>Salix</taxon>
    </lineage>
</organism>
<evidence type="ECO:0000313" key="2">
    <source>
        <dbReference type="EMBL" id="KAB5568079.1"/>
    </source>
</evidence>
<feature type="compositionally biased region" description="Basic and acidic residues" evidence="1">
    <location>
        <begin position="100"/>
        <end position="114"/>
    </location>
</feature>
<proteinExistence type="predicted"/>
<feature type="region of interest" description="Disordered" evidence="1">
    <location>
        <begin position="96"/>
        <end position="125"/>
    </location>
</feature>
<protein>
    <submittedName>
        <fullName evidence="2">Uncharacterized protein</fullName>
    </submittedName>
</protein>
<gene>
    <name evidence="2" type="ORF">DKX38_001872</name>
</gene>
<dbReference type="EMBL" id="VDCV01000002">
    <property type="protein sequence ID" value="KAB5568079.1"/>
    <property type="molecule type" value="Genomic_DNA"/>
</dbReference>
<accession>A0A5N5NLK2</accession>
<evidence type="ECO:0000313" key="3">
    <source>
        <dbReference type="Proteomes" id="UP000326939"/>
    </source>
</evidence>
<name>A0A5N5NLK2_9ROSI</name>
<keyword evidence="3" id="KW-1185">Reference proteome</keyword>